<keyword evidence="2" id="KW-1185">Reference proteome</keyword>
<evidence type="ECO:0000313" key="1">
    <source>
        <dbReference type="EMBL" id="KAH7974885.1"/>
    </source>
</evidence>
<proteinExistence type="predicted"/>
<reference evidence="1" key="1">
    <citation type="submission" date="2020-05" db="EMBL/GenBank/DDBJ databases">
        <title>Large-scale comparative analyses of tick genomes elucidate their genetic diversity and vector capacities.</title>
        <authorList>
            <person name="Jia N."/>
            <person name="Wang J."/>
            <person name="Shi W."/>
            <person name="Du L."/>
            <person name="Sun Y."/>
            <person name="Zhan W."/>
            <person name="Jiang J."/>
            <person name="Wang Q."/>
            <person name="Zhang B."/>
            <person name="Ji P."/>
            <person name="Sakyi L.B."/>
            <person name="Cui X."/>
            <person name="Yuan T."/>
            <person name="Jiang B."/>
            <person name="Yang W."/>
            <person name="Lam T.T.-Y."/>
            <person name="Chang Q."/>
            <person name="Ding S."/>
            <person name="Wang X."/>
            <person name="Zhu J."/>
            <person name="Ruan X."/>
            <person name="Zhao L."/>
            <person name="Wei J."/>
            <person name="Que T."/>
            <person name="Du C."/>
            <person name="Cheng J."/>
            <person name="Dai P."/>
            <person name="Han X."/>
            <person name="Huang E."/>
            <person name="Gao Y."/>
            <person name="Liu J."/>
            <person name="Shao H."/>
            <person name="Ye R."/>
            <person name="Li L."/>
            <person name="Wei W."/>
            <person name="Wang X."/>
            <person name="Wang C."/>
            <person name="Yang T."/>
            <person name="Huo Q."/>
            <person name="Li W."/>
            <person name="Guo W."/>
            <person name="Chen H."/>
            <person name="Zhou L."/>
            <person name="Ni X."/>
            <person name="Tian J."/>
            <person name="Zhou Y."/>
            <person name="Sheng Y."/>
            <person name="Liu T."/>
            <person name="Pan Y."/>
            <person name="Xia L."/>
            <person name="Li J."/>
            <person name="Zhao F."/>
            <person name="Cao W."/>
        </authorList>
    </citation>
    <scope>NUCLEOTIDE SEQUENCE</scope>
    <source>
        <strain evidence="1">Dsil-2018</strain>
    </source>
</reference>
<name>A0ACB8DR09_DERSI</name>
<accession>A0ACB8DR09</accession>
<dbReference type="EMBL" id="CM023479">
    <property type="protein sequence ID" value="KAH7974885.1"/>
    <property type="molecule type" value="Genomic_DNA"/>
</dbReference>
<organism evidence="1 2">
    <name type="scientific">Dermacentor silvarum</name>
    <name type="common">Tick</name>
    <dbReference type="NCBI Taxonomy" id="543639"/>
    <lineage>
        <taxon>Eukaryota</taxon>
        <taxon>Metazoa</taxon>
        <taxon>Ecdysozoa</taxon>
        <taxon>Arthropoda</taxon>
        <taxon>Chelicerata</taxon>
        <taxon>Arachnida</taxon>
        <taxon>Acari</taxon>
        <taxon>Parasitiformes</taxon>
        <taxon>Ixodida</taxon>
        <taxon>Ixodoidea</taxon>
        <taxon>Ixodidae</taxon>
        <taxon>Rhipicephalinae</taxon>
        <taxon>Dermacentor</taxon>
    </lineage>
</organism>
<sequence>MPSIAIIITCVLLHAPALGARSSPPVRQNAISADGGCSPKPQGISIGERATCTFTSSVDVDATRIPAELPVVKCHCPSNLCSSKGDYRCQEVRSTYRVAYRGGTTGLELTDGTVELTTSCVCAVSRTAVAGSGGVRTSNIGKEPA</sequence>
<dbReference type="Proteomes" id="UP000821865">
    <property type="component" value="Chromosome 10"/>
</dbReference>
<comment type="caution">
    <text evidence="1">The sequence shown here is derived from an EMBL/GenBank/DDBJ whole genome shotgun (WGS) entry which is preliminary data.</text>
</comment>
<protein>
    <submittedName>
        <fullName evidence="1">Uncharacterized protein</fullName>
    </submittedName>
</protein>
<gene>
    <name evidence="1" type="ORF">HPB49_020820</name>
</gene>
<evidence type="ECO:0000313" key="2">
    <source>
        <dbReference type="Proteomes" id="UP000821865"/>
    </source>
</evidence>